<dbReference type="Proteomes" id="UP000523955">
    <property type="component" value="Unassembled WGS sequence"/>
</dbReference>
<evidence type="ECO:0000256" key="1">
    <source>
        <dbReference type="SAM" id="Phobius"/>
    </source>
</evidence>
<keyword evidence="3" id="KW-1185">Reference proteome</keyword>
<dbReference type="RefSeq" id="WP_185253609.1">
    <property type="nucleotide sequence ID" value="NZ_JACKXE010000001.1"/>
</dbReference>
<keyword evidence="1" id="KW-0812">Transmembrane</keyword>
<dbReference type="AlphaFoldDB" id="A0A7X0RHU8"/>
<gene>
    <name evidence="2" type="ORF">H5V45_14670</name>
</gene>
<sequence length="127" mass="13151">MDLHTVARGSGLLGGLCWVVRLVLDLAGSGTGGAADGLYWVGLVLLAVGLAGMGAGLVSTSATWLQAIVAVAFPLLVWSVLEVLHPAGNPRVIDGVLGLVVAGAAVQRLLRDRRRREARRRAGAHAR</sequence>
<comment type="caution">
    <text evidence="2">The sequence shown here is derived from an EMBL/GenBank/DDBJ whole genome shotgun (WGS) entry which is preliminary data.</text>
</comment>
<evidence type="ECO:0000313" key="2">
    <source>
        <dbReference type="EMBL" id="MBB6628566.1"/>
    </source>
</evidence>
<keyword evidence="1" id="KW-0472">Membrane</keyword>
<keyword evidence="1" id="KW-1133">Transmembrane helix</keyword>
<organism evidence="2 3">
    <name type="scientific">Nocardioides luti</name>
    <dbReference type="NCBI Taxonomy" id="2761101"/>
    <lineage>
        <taxon>Bacteria</taxon>
        <taxon>Bacillati</taxon>
        <taxon>Actinomycetota</taxon>
        <taxon>Actinomycetes</taxon>
        <taxon>Propionibacteriales</taxon>
        <taxon>Nocardioidaceae</taxon>
        <taxon>Nocardioides</taxon>
    </lineage>
</organism>
<evidence type="ECO:0000313" key="3">
    <source>
        <dbReference type="Proteomes" id="UP000523955"/>
    </source>
</evidence>
<name>A0A7X0RHU8_9ACTN</name>
<accession>A0A7X0RHU8</accession>
<proteinExistence type="predicted"/>
<feature type="transmembrane region" description="Helical" evidence="1">
    <location>
        <begin position="64"/>
        <end position="81"/>
    </location>
</feature>
<reference evidence="2 3" key="1">
    <citation type="submission" date="2020-08" db="EMBL/GenBank/DDBJ databases">
        <authorList>
            <person name="Seo M.-J."/>
        </authorList>
    </citation>
    <scope>NUCLEOTIDE SEQUENCE [LARGE SCALE GENOMIC DNA]</scope>
    <source>
        <strain evidence="2 3">KIGAM211</strain>
    </source>
</reference>
<protein>
    <submittedName>
        <fullName evidence="2">Uncharacterized protein</fullName>
    </submittedName>
</protein>
<feature type="transmembrane region" description="Helical" evidence="1">
    <location>
        <begin position="37"/>
        <end position="57"/>
    </location>
</feature>
<dbReference type="EMBL" id="JACKXE010000001">
    <property type="protein sequence ID" value="MBB6628566.1"/>
    <property type="molecule type" value="Genomic_DNA"/>
</dbReference>
<feature type="transmembrane region" description="Helical" evidence="1">
    <location>
        <begin position="93"/>
        <end position="110"/>
    </location>
</feature>